<dbReference type="PROSITE" id="PS50920">
    <property type="entry name" value="SOLCAR"/>
    <property type="match status" value="2"/>
</dbReference>
<dbReference type="GO" id="GO:0055085">
    <property type="term" value="P:transmembrane transport"/>
    <property type="evidence" value="ECO:0007669"/>
    <property type="project" value="InterPro"/>
</dbReference>
<feature type="repeat" description="Solcar" evidence="6">
    <location>
        <begin position="167"/>
        <end position="262"/>
    </location>
</feature>
<dbReference type="EMBL" id="HBGS01047556">
    <property type="protein sequence ID" value="CAD9461484.1"/>
    <property type="molecule type" value="Transcribed_RNA"/>
</dbReference>
<accession>A0A7S2GNB2</accession>
<keyword evidence="2 7" id="KW-0813">Transport</keyword>
<evidence type="ECO:0000256" key="4">
    <source>
        <dbReference type="ARBA" id="ARBA00022737"/>
    </source>
</evidence>
<evidence type="ECO:0000313" key="8">
    <source>
        <dbReference type="EMBL" id="CAD9461484.1"/>
    </source>
</evidence>
<dbReference type="Pfam" id="PF00153">
    <property type="entry name" value="Mito_carr"/>
    <property type="match status" value="3"/>
</dbReference>
<reference evidence="8" key="1">
    <citation type="submission" date="2021-01" db="EMBL/GenBank/DDBJ databases">
        <authorList>
            <person name="Corre E."/>
            <person name="Pelletier E."/>
            <person name="Niang G."/>
            <person name="Scheremetjew M."/>
            <person name="Finn R."/>
            <person name="Kale V."/>
            <person name="Holt S."/>
            <person name="Cochrane G."/>
            <person name="Meng A."/>
            <person name="Brown T."/>
            <person name="Cohen L."/>
        </authorList>
    </citation>
    <scope>NUCLEOTIDE SEQUENCE</scope>
    <source>
        <strain evidence="8">CCMP1381</strain>
    </source>
</reference>
<dbReference type="AlphaFoldDB" id="A0A7S2GNB2"/>
<organism evidence="8">
    <name type="scientific">Octactis speculum</name>
    <dbReference type="NCBI Taxonomy" id="3111310"/>
    <lineage>
        <taxon>Eukaryota</taxon>
        <taxon>Sar</taxon>
        <taxon>Stramenopiles</taxon>
        <taxon>Ochrophyta</taxon>
        <taxon>Dictyochophyceae</taxon>
        <taxon>Dictyochales</taxon>
        <taxon>Dictyochaceae</taxon>
        <taxon>Octactis</taxon>
    </lineage>
</organism>
<dbReference type="InterPro" id="IPR002067">
    <property type="entry name" value="MCP"/>
</dbReference>
<dbReference type="PRINTS" id="PR00926">
    <property type="entry name" value="MITOCARRIER"/>
</dbReference>
<dbReference type="InterPro" id="IPR023395">
    <property type="entry name" value="MCP_dom_sf"/>
</dbReference>
<sequence>MTAPLEKIKLDAQTTGSRNSLVSELRNTYRTLGVRGLYAGNFANCCRVFPYAGIVTYCYLTGLKYMPTISNGDPMEPVYRGSVAALSGMTGQLVTYPIDAVRLRLTVAPERYHGILNCGLTIVREEGIRALYKGLNPTLFCVVPFLACQMITADTLKARCAINDIEVTPLRMLVIGGTAGLLAQTMVYPMDVLRRRMQAGVQTPHNSSSSKAALSEHTTVALRQIFQREGVRSLFAGIIPSYMKIFPAVAIAMTTTKTLIGVSLNYKKHGWNRA</sequence>
<evidence type="ECO:0000256" key="2">
    <source>
        <dbReference type="ARBA" id="ARBA00022448"/>
    </source>
</evidence>
<dbReference type="PANTHER" id="PTHR24089">
    <property type="entry name" value="SOLUTE CARRIER FAMILY 25"/>
    <property type="match status" value="1"/>
</dbReference>
<dbReference type="Gene3D" id="1.50.40.10">
    <property type="entry name" value="Mitochondrial carrier domain"/>
    <property type="match status" value="1"/>
</dbReference>
<proteinExistence type="inferred from homology"/>
<evidence type="ECO:0008006" key="9">
    <source>
        <dbReference type="Google" id="ProtNLM"/>
    </source>
</evidence>
<evidence type="ECO:0000256" key="7">
    <source>
        <dbReference type="RuleBase" id="RU000488"/>
    </source>
</evidence>
<dbReference type="InterPro" id="IPR018108">
    <property type="entry name" value="MCP_transmembrane"/>
</dbReference>
<evidence type="ECO:0000256" key="6">
    <source>
        <dbReference type="PROSITE-ProRule" id="PRU00282"/>
    </source>
</evidence>
<comment type="similarity">
    <text evidence="7">Belongs to the mitochondrial carrier (TC 2.A.29) family.</text>
</comment>
<gene>
    <name evidence="8" type="ORF">DSPE1174_LOCUS24673</name>
</gene>
<evidence type="ECO:0000256" key="5">
    <source>
        <dbReference type="ARBA" id="ARBA00023136"/>
    </source>
</evidence>
<keyword evidence="5 6" id="KW-0472">Membrane</keyword>
<feature type="repeat" description="Solcar" evidence="6">
    <location>
        <begin position="75"/>
        <end position="159"/>
    </location>
</feature>
<name>A0A7S2GNB2_9STRA</name>
<dbReference type="GO" id="GO:0016020">
    <property type="term" value="C:membrane"/>
    <property type="evidence" value="ECO:0007669"/>
    <property type="project" value="UniProtKB-SubCell"/>
</dbReference>
<evidence type="ECO:0000256" key="3">
    <source>
        <dbReference type="ARBA" id="ARBA00022692"/>
    </source>
</evidence>
<keyword evidence="3 6" id="KW-0812">Transmembrane</keyword>
<comment type="subcellular location">
    <subcellularLocation>
        <location evidence="1">Membrane</location>
        <topology evidence="1">Multi-pass membrane protein</topology>
    </subcellularLocation>
</comment>
<evidence type="ECO:0000256" key="1">
    <source>
        <dbReference type="ARBA" id="ARBA00004141"/>
    </source>
</evidence>
<protein>
    <recommendedName>
        <fullName evidence="9">Mitochondrial carrier protein</fullName>
    </recommendedName>
</protein>
<keyword evidence="4" id="KW-0677">Repeat</keyword>
<dbReference type="SUPFAM" id="SSF103506">
    <property type="entry name" value="Mitochondrial carrier"/>
    <property type="match status" value="1"/>
</dbReference>